<organism evidence="1 2">
    <name type="scientific">Trifolium pratense</name>
    <name type="common">Red clover</name>
    <dbReference type="NCBI Taxonomy" id="57577"/>
    <lineage>
        <taxon>Eukaryota</taxon>
        <taxon>Viridiplantae</taxon>
        <taxon>Streptophyta</taxon>
        <taxon>Embryophyta</taxon>
        <taxon>Tracheophyta</taxon>
        <taxon>Spermatophyta</taxon>
        <taxon>Magnoliopsida</taxon>
        <taxon>eudicotyledons</taxon>
        <taxon>Gunneridae</taxon>
        <taxon>Pentapetalae</taxon>
        <taxon>rosids</taxon>
        <taxon>fabids</taxon>
        <taxon>Fabales</taxon>
        <taxon>Fabaceae</taxon>
        <taxon>Papilionoideae</taxon>
        <taxon>50 kb inversion clade</taxon>
        <taxon>NPAAA clade</taxon>
        <taxon>Hologalegina</taxon>
        <taxon>IRL clade</taxon>
        <taxon>Trifolieae</taxon>
        <taxon>Trifolium</taxon>
    </lineage>
</organism>
<dbReference type="EMBL" id="CASHSV030000716">
    <property type="protein sequence ID" value="CAJ2674951.1"/>
    <property type="molecule type" value="Genomic_DNA"/>
</dbReference>
<accession>A0ACB0M0S5</accession>
<dbReference type="Proteomes" id="UP001177021">
    <property type="component" value="Unassembled WGS sequence"/>
</dbReference>
<comment type="caution">
    <text evidence="1">The sequence shown here is derived from an EMBL/GenBank/DDBJ whole genome shotgun (WGS) entry which is preliminary data.</text>
</comment>
<proteinExistence type="predicted"/>
<protein>
    <submittedName>
        <fullName evidence="1">Uncharacterized protein</fullName>
    </submittedName>
</protein>
<keyword evidence="2" id="KW-1185">Reference proteome</keyword>
<name>A0ACB0M0S5_TRIPR</name>
<evidence type="ECO:0000313" key="1">
    <source>
        <dbReference type="EMBL" id="CAJ2674951.1"/>
    </source>
</evidence>
<sequence>MVQQNSTVSFHPFLPSTTPSFQHVNFEGLIDYNLFSTSCEIGNTLSLLASLVDASPIRSPHHVMPP</sequence>
<evidence type="ECO:0000313" key="2">
    <source>
        <dbReference type="Proteomes" id="UP001177021"/>
    </source>
</evidence>
<reference evidence="1" key="1">
    <citation type="submission" date="2023-10" db="EMBL/GenBank/DDBJ databases">
        <authorList>
            <person name="Rodriguez Cubillos JULIANA M."/>
            <person name="De Vega J."/>
        </authorList>
    </citation>
    <scope>NUCLEOTIDE SEQUENCE</scope>
</reference>
<gene>
    <name evidence="1" type="ORF">MILVUS5_LOCUS38090</name>
</gene>